<feature type="region of interest" description="Disordered" evidence="1">
    <location>
        <begin position="1"/>
        <end position="25"/>
    </location>
</feature>
<name>A0A0D3KIR4_EMIH1</name>
<dbReference type="AlphaFoldDB" id="A0A0D3KIR4"/>
<keyword evidence="3" id="KW-1185">Reference proteome</keyword>
<evidence type="ECO:0000313" key="2">
    <source>
        <dbReference type="EnsemblProtists" id="EOD35649"/>
    </source>
</evidence>
<dbReference type="HOGENOM" id="CLU_2125785_0_0_1"/>
<dbReference type="PaxDb" id="2903-EOD35649"/>
<organism evidence="2 3">
    <name type="scientific">Emiliania huxleyi (strain CCMP1516)</name>
    <dbReference type="NCBI Taxonomy" id="280463"/>
    <lineage>
        <taxon>Eukaryota</taxon>
        <taxon>Haptista</taxon>
        <taxon>Haptophyta</taxon>
        <taxon>Prymnesiophyceae</taxon>
        <taxon>Isochrysidales</taxon>
        <taxon>Noelaerhabdaceae</taxon>
        <taxon>Emiliania</taxon>
    </lineage>
</organism>
<dbReference type="Proteomes" id="UP000013827">
    <property type="component" value="Unassembled WGS sequence"/>
</dbReference>
<dbReference type="EnsemblProtists" id="EOD35649">
    <property type="protein sequence ID" value="EOD35649"/>
    <property type="gene ID" value="EMIHUDRAFT_227428"/>
</dbReference>
<evidence type="ECO:0000313" key="3">
    <source>
        <dbReference type="Proteomes" id="UP000013827"/>
    </source>
</evidence>
<dbReference type="GeneID" id="17280920"/>
<accession>A0A0D3KIR4</accession>
<reference evidence="2" key="2">
    <citation type="submission" date="2024-10" db="UniProtKB">
        <authorList>
            <consortium name="EnsemblProtists"/>
        </authorList>
    </citation>
    <scope>IDENTIFICATION</scope>
</reference>
<reference evidence="3" key="1">
    <citation type="journal article" date="2013" name="Nature">
        <title>Pan genome of the phytoplankton Emiliania underpins its global distribution.</title>
        <authorList>
            <person name="Read B.A."/>
            <person name="Kegel J."/>
            <person name="Klute M.J."/>
            <person name="Kuo A."/>
            <person name="Lefebvre S.C."/>
            <person name="Maumus F."/>
            <person name="Mayer C."/>
            <person name="Miller J."/>
            <person name="Monier A."/>
            <person name="Salamov A."/>
            <person name="Young J."/>
            <person name="Aguilar M."/>
            <person name="Claverie J.M."/>
            <person name="Frickenhaus S."/>
            <person name="Gonzalez K."/>
            <person name="Herman E.K."/>
            <person name="Lin Y.C."/>
            <person name="Napier J."/>
            <person name="Ogata H."/>
            <person name="Sarno A.F."/>
            <person name="Shmutz J."/>
            <person name="Schroeder D."/>
            <person name="de Vargas C."/>
            <person name="Verret F."/>
            <person name="von Dassow P."/>
            <person name="Valentin K."/>
            <person name="Van de Peer Y."/>
            <person name="Wheeler G."/>
            <person name="Dacks J.B."/>
            <person name="Delwiche C.F."/>
            <person name="Dyhrman S.T."/>
            <person name="Glockner G."/>
            <person name="John U."/>
            <person name="Richards T."/>
            <person name="Worden A.Z."/>
            <person name="Zhang X."/>
            <person name="Grigoriev I.V."/>
            <person name="Allen A.E."/>
            <person name="Bidle K."/>
            <person name="Borodovsky M."/>
            <person name="Bowler C."/>
            <person name="Brownlee C."/>
            <person name="Cock J.M."/>
            <person name="Elias M."/>
            <person name="Gladyshev V.N."/>
            <person name="Groth M."/>
            <person name="Guda C."/>
            <person name="Hadaegh A."/>
            <person name="Iglesias-Rodriguez M.D."/>
            <person name="Jenkins J."/>
            <person name="Jones B.M."/>
            <person name="Lawson T."/>
            <person name="Leese F."/>
            <person name="Lindquist E."/>
            <person name="Lobanov A."/>
            <person name="Lomsadze A."/>
            <person name="Malik S.B."/>
            <person name="Marsh M.E."/>
            <person name="Mackinder L."/>
            <person name="Mock T."/>
            <person name="Mueller-Roeber B."/>
            <person name="Pagarete A."/>
            <person name="Parker M."/>
            <person name="Probert I."/>
            <person name="Quesneville H."/>
            <person name="Raines C."/>
            <person name="Rensing S.A."/>
            <person name="Riano-Pachon D.M."/>
            <person name="Richier S."/>
            <person name="Rokitta S."/>
            <person name="Shiraiwa Y."/>
            <person name="Soanes D.M."/>
            <person name="van der Giezen M."/>
            <person name="Wahlund T.M."/>
            <person name="Williams B."/>
            <person name="Wilson W."/>
            <person name="Wolfe G."/>
            <person name="Wurch L.L."/>
        </authorList>
    </citation>
    <scope>NUCLEOTIDE SEQUENCE</scope>
</reference>
<proteinExistence type="predicted"/>
<protein>
    <submittedName>
        <fullName evidence="2">Uncharacterized protein</fullName>
    </submittedName>
</protein>
<sequence length="114" mass="11599">MDGPLSPVASADAAGGPTEPPGGLTQLIDAADTAELQAKVEEVLELEAAALKGMPRRALEAAAAAAKAWSGQLLFTASFCEELQLQLLRLGAVTSAAVTRLGTVTVEASPCLRL</sequence>
<evidence type="ECO:0000256" key="1">
    <source>
        <dbReference type="SAM" id="MobiDB-lite"/>
    </source>
</evidence>
<dbReference type="KEGG" id="ehx:EMIHUDRAFT_227428"/>
<dbReference type="RefSeq" id="XP_005788078.1">
    <property type="nucleotide sequence ID" value="XM_005788021.1"/>
</dbReference>